<feature type="domain" description="K Homology" evidence="3">
    <location>
        <begin position="96"/>
        <end position="166"/>
    </location>
</feature>
<name>A0AAF0J7A1_9BASI</name>
<feature type="domain" description="K Homology" evidence="3">
    <location>
        <begin position="179"/>
        <end position="250"/>
    </location>
</feature>
<dbReference type="PROSITE" id="PS50084">
    <property type="entry name" value="KH_TYPE_1"/>
    <property type="match status" value="3"/>
</dbReference>
<proteinExistence type="predicted"/>
<dbReference type="Gene3D" id="3.30.1370.10">
    <property type="entry name" value="K Homology domain, type 1"/>
    <property type="match status" value="3"/>
</dbReference>
<organism evidence="4 5">
    <name type="scientific">Malassezia cuniculi</name>
    <dbReference type="NCBI Taxonomy" id="948313"/>
    <lineage>
        <taxon>Eukaryota</taxon>
        <taxon>Fungi</taxon>
        <taxon>Dikarya</taxon>
        <taxon>Basidiomycota</taxon>
        <taxon>Ustilaginomycotina</taxon>
        <taxon>Malasseziomycetes</taxon>
        <taxon>Malasseziales</taxon>
        <taxon>Malasseziaceae</taxon>
        <taxon>Malassezia</taxon>
    </lineage>
</organism>
<evidence type="ECO:0000256" key="2">
    <source>
        <dbReference type="PROSITE-ProRule" id="PRU00117"/>
    </source>
</evidence>
<keyword evidence="1" id="KW-0677">Repeat</keyword>
<dbReference type="EMBL" id="CP119880">
    <property type="protein sequence ID" value="WFD35880.1"/>
    <property type="molecule type" value="Genomic_DNA"/>
</dbReference>
<dbReference type="AlphaFoldDB" id="A0AAF0J7A1"/>
<protein>
    <submittedName>
        <fullName evidence="4">PAB1 binding protein</fullName>
    </submittedName>
</protein>
<dbReference type="CDD" id="cd22439">
    <property type="entry name" value="KH-I_PCBP_rpt3"/>
    <property type="match status" value="1"/>
</dbReference>
<gene>
    <name evidence="4" type="primary">PBP2</name>
    <name evidence="4" type="ORF">MCUN1_002748</name>
</gene>
<sequence length="403" mass="42451">MSAHPTSAEGSHENAPVPAEHNVPVKEPAVGASPLGALHSGAFPVPVDQSQIFASEKPEFMLSNAAMNPLVGLDSMGSVPAQSMSPQANYTQSTPSLVTMRALILTGEASVIIGKQGRHINEIREMSSARLNISESIPLNPERILTVSGPIDAVSKAFGLLVRRLNDEPFDQPSLPGSRSVTVRLIIPNARMGSVIGRQGGKIKEIQEASGARLNAGEAMLPGSTERVLSITGVADAVHIATYYVGTILMENQDRNLNNLAYRPTSTPRSVVTPTFSSTSFGSPSVMSSPGMVSPFPYGTDSPVPGTVPLAPGYQTQQIFIPNDLVGCIIGKGGQNINEIRQLSASHIKIMERGAGIAAGGASNERLVTITGPPPNIQMAVTLLYQRLEQEKLRLAQSAAGNI</sequence>
<dbReference type="PANTHER" id="PTHR10288">
    <property type="entry name" value="KH DOMAIN CONTAINING RNA BINDING PROTEIN"/>
    <property type="match status" value="1"/>
</dbReference>
<keyword evidence="2" id="KW-0694">RNA-binding</keyword>
<reference evidence="4" key="1">
    <citation type="submission" date="2023-03" db="EMBL/GenBank/DDBJ databases">
        <title>Mating type loci evolution in Malassezia.</title>
        <authorList>
            <person name="Coelho M.A."/>
        </authorList>
    </citation>
    <scope>NUCLEOTIDE SEQUENCE</scope>
    <source>
        <strain evidence="4">CBS 11721</strain>
    </source>
</reference>
<dbReference type="Pfam" id="PF00013">
    <property type="entry name" value="KH_1"/>
    <property type="match status" value="3"/>
</dbReference>
<evidence type="ECO:0000313" key="4">
    <source>
        <dbReference type="EMBL" id="WFD35880.1"/>
    </source>
</evidence>
<evidence type="ECO:0000256" key="1">
    <source>
        <dbReference type="ARBA" id="ARBA00022737"/>
    </source>
</evidence>
<accession>A0AAF0J7A1</accession>
<dbReference type="Proteomes" id="UP001219933">
    <property type="component" value="Chromosome 4"/>
</dbReference>
<keyword evidence="5" id="KW-1185">Reference proteome</keyword>
<feature type="domain" description="K Homology" evidence="3">
    <location>
        <begin position="313"/>
        <end position="389"/>
    </location>
</feature>
<dbReference type="SMART" id="SM00322">
    <property type="entry name" value="KH"/>
    <property type="match status" value="3"/>
</dbReference>
<dbReference type="InterPro" id="IPR004088">
    <property type="entry name" value="KH_dom_type_1"/>
</dbReference>
<dbReference type="InterPro" id="IPR036612">
    <property type="entry name" value="KH_dom_type_1_sf"/>
</dbReference>
<dbReference type="InterPro" id="IPR004087">
    <property type="entry name" value="KH_dom"/>
</dbReference>
<dbReference type="SUPFAM" id="SSF54791">
    <property type="entry name" value="Eukaryotic type KH-domain (KH-domain type I)"/>
    <property type="match status" value="3"/>
</dbReference>
<evidence type="ECO:0000259" key="3">
    <source>
        <dbReference type="SMART" id="SM00322"/>
    </source>
</evidence>
<evidence type="ECO:0000313" key="5">
    <source>
        <dbReference type="Proteomes" id="UP001219933"/>
    </source>
</evidence>
<dbReference type="GO" id="GO:0003723">
    <property type="term" value="F:RNA binding"/>
    <property type="evidence" value="ECO:0007669"/>
    <property type="project" value="UniProtKB-UniRule"/>
</dbReference>